<comment type="caution">
    <text evidence="3">The sequence shown here is derived from an EMBL/GenBank/DDBJ whole genome shotgun (WGS) entry which is preliminary data.</text>
</comment>
<feature type="region of interest" description="Disordered" evidence="1">
    <location>
        <begin position="127"/>
        <end position="151"/>
    </location>
</feature>
<dbReference type="RefSeq" id="WP_335424753.1">
    <property type="nucleotide sequence ID" value="NZ_JBALHR010000012.1"/>
</dbReference>
<evidence type="ECO:0000313" key="3">
    <source>
        <dbReference type="EMBL" id="MEH7829724.1"/>
    </source>
</evidence>
<evidence type="ECO:0000256" key="1">
    <source>
        <dbReference type="SAM" id="MobiDB-lite"/>
    </source>
</evidence>
<dbReference type="EMBL" id="JBALHR010000012">
    <property type="protein sequence ID" value="MEH7829724.1"/>
    <property type="molecule type" value="Genomic_DNA"/>
</dbReference>
<accession>A0ABU8BYD7</accession>
<sequence length="165" mass="16638">MRSLIATILLALPTLPQPAFAAPACPQAELVHLPGQGEAIVEGVQGGLCLLRLADGRQISAAPADLIPVAAGDTPPAPSLPLGLFRCQFPGAGRAPFGLAIAPGLYILDDGSAGSLSQTGADISFDSGPLQGAPARIESSGPVPQLALTPPGTRAEARCLPWHAE</sequence>
<protein>
    <submittedName>
        <fullName evidence="3">Uncharacterized protein</fullName>
    </submittedName>
</protein>
<reference evidence="3" key="1">
    <citation type="submission" date="2024-02" db="EMBL/GenBank/DDBJ databases">
        <title>Genome sequences of strain Gemmobacter sp. JM10B15.</title>
        <authorList>
            <person name="Zhang M."/>
        </authorList>
    </citation>
    <scope>NUCLEOTIDE SEQUENCE</scope>
    <source>
        <strain evidence="3">JM10B15</strain>
    </source>
</reference>
<evidence type="ECO:0000313" key="4">
    <source>
        <dbReference type="Proteomes" id="UP001431963"/>
    </source>
</evidence>
<proteinExistence type="predicted"/>
<evidence type="ECO:0000256" key="2">
    <source>
        <dbReference type="SAM" id="SignalP"/>
    </source>
</evidence>
<gene>
    <name evidence="3" type="ORF">V6590_16365</name>
</gene>
<name>A0ABU8BYD7_9RHOB</name>
<feature type="chain" id="PRO_5047299514" evidence="2">
    <location>
        <begin position="22"/>
        <end position="165"/>
    </location>
</feature>
<keyword evidence="4" id="KW-1185">Reference proteome</keyword>
<organism evidence="3 4">
    <name type="scientific">Gemmobacter denitrificans</name>
    <dbReference type="NCBI Taxonomy" id="3123040"/>
    <lineage>
        <taxon>Bacteria</taxon>
        <taxon>Pseudomonadati</taxon>
        <taxon>Pseudomonadota</taxon>
        <taxon>Alphaproteobacteria</taxon>
        <taxon>Rhodobacterales</taxon>
        <taxon>Paracoccaceae</taxon>
        <taxon>Gemmobacter</taxon>
    </lineage>
</organism>
<feature type="signal peptide" evidence="2">
    <location>
        <begin position="1"/>
        <end position="21"/>
    </location>
</feature>
<keyword evidence="2" id="KW-0732">Signal</keyword>
<dbReference type="Proteomes" id="UP001431963">
    <property type="component" value="Unassembled WGS sequence"/>
</dbReference>